<dbReference type="PANTHER" id="PTHR31672:SF13">
    <property type="entry name" value="F-BOX PROTEIN CPR30-LIKE"/>
    <property type="match status" value="1"/>
</dbReference>
<comment type="caution">
    <text evidence="2">The sequence shown here is derived from an EMBL/GenBank/DDBJ whole genome shotgun (WGS) entry which is preliminary data.</text>
</comment>
<dbReference type="InterPro" id="IPR036047">
    <property type="entry name" value="F-box-like_dom_sf"/>
</dbReference>
<dbReference type="InterPro" id="IPR050796">
    <property type="entry name" value="SCF_F-box_component"/>
</dbReference>
<dbReference type="AlphaFoldDB" id="A0ABD0ZD47"/>
<feature type="domain" description="F-box" evidence="1">
    <location>
        <begin position="17"/>
        <end position="62"/>
    </location>
</feature>
<accession>A0ABD0ZD47</accession>
<dbReference type="EMBL" id="JBANAX010000816">
    <property type="protein sequence ID" value="KAL1192588.1"/>
    <property type="molecule type" value="Genomic_DNA"/>
</dbReference>
<dbReference type="Proteomes" id="UP001558713">
    <property type="component" value="Unassembled WGS sequence"/>
</dbReference>
<protein>
    <submittedName>
        <fullName evidence="2">F-box protein</fullName>
    </submittedName>
</protein>
<organism evidence="2 3">
    <name type="scientific">Cardamine amara subsp. amara</name>
    <dbReference type="NCBI Taxonomy" id="228776"/>
    <lineage>
        <taxon>Eukaryota</taxon>
        <taxon>Viridiplantae</taxon>
        <taxon>Streptophyta</taxon>
        <taxon>Embryophyta</taxon>
        <taxon>Tracheophyta</taxon>
        <taxon>Spermatophyta</taxon>
        <taxon>Magnoliopsida</taxon>
        <taxon>eudicotyledons</taxon>
        <taxon>Gunneridae</taxon>
        <taxon>Pentapetalae</taxon>
        <taxon>rosids</taxon>
        <taxon>malvids</taxon>
        <taxon>Brassicales</taxon>
        <taxon>Brassicaceae</taxon>
        <taxon>Cardamineae</taxon>
        <taxon>Cardamine</taxon>
    </lineage>
</organism>
<name>A0ABD0ZD47_CARAN</name>
<evidence type="ECO:0000259" key="1">
    <source>
        <dbReference type="PROSITE" id="PS50181"/>
    </source>
</evidence>
<dbReference type="Pfam" id="PF00646">
    <property type="entry name" value="F-box"/>
    <property type="match status" value="1"/>
</dbReference>
<dbReference type="InterPro" id="IPR001810">
    <property type="entry name" value="F-box_dom"/>
</dbReference>
<proteinExistence type="predicted"/>
<dbReference type="SUPFAM" id="SSF81383">
    <property type="entry name" value="F-box domain"/>
    <property type="match status" value="1"/>
</dbReference>
<evidence type="ECO:0000313" key="3">
    <source>
        <dbReference type="Proteomes" id="UP001558713"/>
    </source>
</evidence>
<sequence length="111" mass="12666">MGDPNPLMRVSQISLKTGRRRTIPEPILVEILARLPLRSIARFKSLCKRLKAIIESTKFRRLFISMHQNSSSSWSLMFRTIDHGHGRSYSISNGAAAPDRWTSKDRVINTS</sequence>
<dbReference type="PROSITE" id="PS50181">
    <property type="entry name" value="FBOX"/>
    <property type="match status" value="1"/>
</dbReference>
<dbReference type="Gene3D" id="1.20.1280.50">
    <property type="match status" value="1"/>
</dbReference>
<dbReference type="PANTHER" id="PTHR31672">
    <property type="entry name" value="BNACNNG10540D PROTEIN"/>
    <property type="match status" value="1"/>
</dbReference>
<reference evidence="2 3" key="1">
    <citation type="submission" date="2024-04" db="EMBL/GenBank/DDBJ databases">
        <title>Genome assembly C_amara_ONT_v2.</title>
        <authorList>
            <person name="Yant L."/>
            <person name="Moore C."/>
            <person name="Slenker M."/>
        </authorList>
    </citation>
    <scope>NUCLEOTIDE SEQUENCE [LARGE SCALE GENOMIC DNA]</scope>
    <source>
        <tissue evidence="2">Leaf</tissue>
    </source>
</reference>
<keyword evidence="3" id="KW-1185">Reference proteome</keyword>
<evidence type="ECO:0000313" key="2">
    <source>
        <dbReference type="EMBL" id="KAL1192588.1"/>
    </source>
</evidence>
<gene>
    <name evidence="2" type="ORF">V5N11_008659</name>
</gene>
<dbReference type="SMART" id="SM00256">
    <property type="entry name" value="FBOX"/>
    <property type="match status" value="1"/>
</dbReference>